<dbReference type="Proteomes" id="UP000010816">
    <property type="component" value="Chromosome"/>
</dbReference>
<feature type="region of interest" description="Disordered" evidence="2">
    <location>
        <begin position="360"/>
        <end position="408"/>
    </location>
</feature>
<feature type="region of interest" description="Disordered" evidence="2">
    <location>
        <begin position="516"/>
        <end position="571"/>
    </location>
</feature>
<feature type="compositionally biased region" description="Polar residues" evidence="2">
    <location>
        <begin position="695"/>
        <end position="713"/>
    </location>
</feature>
<dbReference type="Pfam" id="PF25800">
    <property type="entry name" value="FimV_N"/>
    <property type="match status" value="1"/>
</dbReference>
<accession>L0GZY0</accession>
<organism evidence="5 6">
    <name type="scientific">Thioflavicoccus mobilis 8321</name>
    <dbReference type="NCBI Taxonomy" id="765912"/>
    <lineage>
        <taxon>Bacteria</taxon>
        <taxon>Pseudomonadati</taxon>
        <taxon>Pseudomonadota</taxon>
        <taxon>Gammaproteobacteria</taxon>
        <taxon>Chromatiales</taxon>
        <taxon>Chromatiaceae</taxon>
        <taxon>Thioflavicoccus</taxon>
    </lineage>
</organism>
<dbReference type="AlphaFoldDB" id="L0GZY0"/>
<name>L0GZY0_9GAMM</name>
<dbReference type="eggNOG" id="COG3170">
    <property type="taxonomic scope" value="Bacteria"/>
</dbReference>
<feature type="compositionally biased region" description="Low complexity" evidence="2">
    <location>
        <begin position="516"/>
        <end position="525"/>
    </location>
</feature>
<feature type="region of interest" description="Disordered" evidence="2">
    <location>
        <begin position="670"/>
        <end position="836"/>
    </location>
</feature>
<sequence>MYRRMILASAVSLVLAPTGAEALGLGELHADSALNQPFLGEIELIDAKVDELDTLKVSLASEAEFEKAGAERYFFLNKLRFNPQIAPDGRPVIRVTSREPIREPFLDFLIEVNQSDGRLVREYVVLLDPPVTAEGRRPRRPTGTSIMRPSVSAGGPAEIPEIALGLDFPLYSKPVPAGVGLLQVARLIDPPGATLAQTALALYRSNQDAFVGGDINLLQANRTLVIPSAAELFALDDGAAARQLSAALRGQPIADAPLAPAEDPGGGRLRIAGAESPQETVLPSAGGAGTTAPQGGMSLEEELELVREASESTRQETEELRARIRELEAQLADVQRLLVLRNEQLAELQLAQAVAAEPVAAEPEAASDDVNQAQAASEQAEEPVGSGSAQAETSRSTGDAEESQGTTAPTAGLELVAEESSPPIVEELAGAEPSAPEETPAPEAEGPVDSERPVPDSPATPVERQETSGSGPWPLVGLGLLVLGLAGAAGWYLTRRQRRLTNSLNLDSEFHSVPEATEATEATEASGANPVGGLASRTPSEDAQRPMSGAIDEVEGGEASVDAVSLSSSPRHFDEDTEVDVFSEADIYIAYGRYREAENLLRDEIERSPGRVDLQAKLAEVLFAREEYDEFEALLDRMRDAGAERTNPEQWRRLAAMQASLEMGGHAAAKETDQLGPPGGATSVAGDGAPPNGSLIGSATTATGKGDDSSSSPVLPDGEETRPQVATSPVSLEPPRRSPPERDSNFLDLDLDLDSLVGAVAEQRDGDDSAAFVGSDENEHGSVTDLDVGEDEEVSVGRMDWDSVPFRETQGSRHPGGARRAEPAPQAGGEGFGLDNDLDDLDLVIAAEDLERQAQNEEAGEDAAAGELSFGDGSGADDSLATPLPRDEAGPWDEVATKLDLARAYLEMKDTEAARTILAEVIEQGDETQREEADRLLEGLE</sequence>
<dbReference type="Pfam" id="PF14559">
    <property type="entry name" value="TPR_19"/>
    <property type="match status" value="1"/>
</dbReference>
<feature type="coiled-coil region" evidence="1">
    <location>
        <begin position="303"/>
        <end position="344"/>
    </location>
</feature>
<dbReference type="RefSeq" id="WP_015281504.1">
    <property type="nucleotide sequence ID" value="NC_019940.1"/>
</dbReference>
<feature type="region of interest" description="Disordered" evidence="2">
    <location>
        <begin position="276"/>
        <end position="295"/>
    </location>
</feature>
<feature type="compositionally biased region" description="Low complexity" evidence="2">
    <location>
        <begin position="430"/>
        <end position="447"/>
    </location>
</feature>
<dbReference type="HOGENOM" id="CLU_007099_1_0_6"/>
<dbReference type="OrthoDB" id="5298707at2"/>
<dbReference type="EMBL" id="CP003051">
    <property type="protein sequence ID" value="AGA91372.1"/>
    <property type="molecule type" value="Genomic_DNA"/>
</dbReference>
<keyword evidence="6" id="KW-1185">Reference proteome</keyword>
<feature type="compositionally biased region" description="Basic and acidic residues" evidence="2">
    <location>
        <begin position="734"/>
        <end position="745"/>
    </location>
</feature>
<dbReference type="STRING" id="765912.Thimo_2652"/>
<dbReference type="Gene3D" id="1.25.40.10">
    <property type="entry name" value="Tetratricopeptide repeat domain"/>
    <property type="match status" value="1"/>
</dbReference>
<evidence type="ECO:0000313" key="6">
    <source>
        <dbReference type="Proteomes" id="UP000010816"/>
    </source>
</evidence>
<evidence type="ECO:0000256" key="2">
    <source>
        <dbReference type="SAM" id="MobiDB-lite"/>
    </source>
</evidence>
<feature type="chain" id="PRO_5003943233" evidence="3">
    <location>
        <begin position="23"/>
        <end position="941"/>
    </location>
</feature>
<reference evidence="5 6" key="1">
    <citation type="submission" date="2011-09" db="EMBL/GenBank/DDBJ databases">
        <title>Complete sequence of chromosome of Thioflavicoccus mobilis 8321.</title>
        <authorList>
            <consortium name="US DOE Joint Genome Institute"/>
            <person name="Lucas S."/>
            <person name="Han J."/>
            <person name="Lapidus A."/>
            <person name="Cheng J.-F."/>
            <person name="Goodwin L."/>
            <person name="Pitluck S."/>
            <person name="Peters L."/>
            <person name="Ovchinnikova G."/>
            <person name="Lu M."/>
            <person name="Detter J.C."/>
            <person name="Han C."/>
            <person name="Tapia R."/>
            <person name="Land M."/>
            <person name="Hauser L."/>
            <person name="Kyrpides N."/>
            <person name="Ivanova N."/>
            <person name="Pagani I."/>
            <person name="Vogl K."/>
            <person name="Liu Z."/>
            <person name="Imhoff J."/>
            <person name="Thiel V."/>
            <person name="Frigaard N.-U."/>
            <person name="Bryant D."/>
            <person name="Woyke T."/>
        </authorList>
    </citation>
    <scope>NUCLEOTIDE SEQUENCE [LARGE SCALE GENOMIC DNA]</scope>
    <source>
        <strain evidence="5 6">8321</strain>
    </source>
</reference>
<evidence type="ECO:0000259" key="4">
    <source>
        <dbReference type="Pfam" id="PF25800"/>
    </source>
</evidence>
<dbReference type="SUPFAM" id="SSF48452">
    <property type="entry name" value="TPR-like"/>
    <property type="match status" value="1"/>
</dbReference>
<feature type="region of interest" description="Disordered" evidence="2">
    <location>
        <begin position="429"/>
        <end position="473"/>
    </location>
</feature>
<gene>
    <name evidence="5" type="ORF">Thimo_2652</name>
</gene>
<keyword evidence="3" id="KW-0732">Signal</keyword>
<evidence type="ECO:0000313" key="5">
    <source>
        <dbReference type="EMBL" id="AGA91372.1"/>
    </source>
</evidence>
<feature type="compositionally biased region" description="Polar residues" evidence="2">
    <location>
        <begin position="387"/>
        <end position="408"/>
    </location>
</feature>
<proteinExistence type="predicted"/>
<dbReference type="NCBIfam" id="TIGR03504">
    <property type="entry name" value="FimV_Cterm"/>
    <property type="match status" value="1"/>
</dbReference>
<dbReference type="InterPro" id="IPR011990">
    <property type="entry name" value="TPR-like_helical_dom_sf"/>
</dbReference>
<evidence type="ECO:0000256" key="3">
    <source>
        <dbReference type="SAM" id="SignalP"/>
    </source>
</evidence>
<dbReference type="InterPro" id="IPR038440">
    <property type="entry name" value="FimV_C_sf"/>
</dbReference>
<feature type="region of interest" description="Disordered" evidence="2">
    <location>
        <begin position="849"/>
        <end position="892"/>
    </location>
</feature>
<protein>
    <submittedName>
        <fullName evidence="5">FimV C-terminal domain protein</fullName>
    </submittedName>
</protein>
<dbReference type="InterPro" id="IPR057840">
    <property type="entry name" value="FimV_N"/>
</dbReference>
<dbReference type="InterPro" id="IPR020011">
    <property type="entry name" value="FimV_C"/>
</dbReference>
<feature type="signal peptide" evidence="3">
    <location>
        <begin position="1"/>
        <end position="22"/>
    </location>
</feature>
<evidence type="ECO:0000256" key="1">
    <source>
        <dbReference type="SAM" id="Coils"/>
    </source>
</evidence>
<feature type="domain" description="FimV N-terminal" evidence="4">
    <location>
        <begin position="23"/>
        <end position="130"/>
    </location>
</feature>
<keyword evidence="1" id="KW-0175">Coiled coil</keyword>
<dbReference type="KEGG" id="tmb:Thimo_2652"/>
<dbReference type="Gene3D" id="1.20.58.2200">
    <property type="match status" value="1"/>
</dbReference>